<keyword evidence="4 10" id="KW-0808">Transferase</keyword>
<dbReference type="HAMAP" id="MF_00185">
    <property type="entry name" value="IPP_trans"/>
    <property type="match status" value="1"/>
</dbReference>
<protein>
    <recommendedName>
        <fullName evidence="10">tRNA dimethylallyltransferase</fullName>
        <ecNumber evidence="10">2.5.1.75</ecNumber>
    </recommendedName>
    <alternativeName>
        <fullName evidence="10">Dimethylallyl diphosphate:tRNA dimethylallyltransferase</fullName>
        <shortName evidence="10">DMAPP:tRNA dimethylallyltransferase</shortName>
        <shortName evidence="10">DMATase</shortName>
    </alternativeName>
    <alternativeName>
        <fullName evidence="10">Isopentenyl-diphosphate:tRNA isopentenyltransferase</fullName>
        <shortName evidence="10">IPP transferase</shortName>
        <shortName evidence="10">IPPT</shortName>
        <shortName evidence="10">IPTase</shortName>
    </alternativeName>
</protein>
<evidence type="ECO:0000313" key="15">
    <source>
        <dbReference type="Proteomes" id="UP000770785"/>
    </source>
</evidence>
<dbReference type="EC" id="2.5.1.75" evidence="10"/>
<dbReference type="Gene3D" id="1.10.20.140">
    <property type="match status" value="1"/>
</dbReference>
<evidence type="ECO:0000256" key="2">
    <source>
        <dbReference type="ARBA" id="ARBA00003213"/>
    </source>
</evidence>
<evidence type="ECO:0000256" key="5">
    <source>
        <dbReference type="ARBA" id="ARBA00022694"/>
    </source>
</evidence>
<dbReference type="InterPro" id="IPR018022">
    <property type="entry name" value="IPT"/>
</dbReference>
<keyword evidence="8 10" id="KW-0460">Magnesium</keyword>
<evidence type="ECO:0000313" key="14">
    <source>
        <dbReference type="EMBL" id="NJC24950.1"/>
    </source>
</evidence>
<evidence type="ECO:0000256" key="7">
    <source>
        <dbReference type="ARBA" id="ARBA00022840"/>
    </source>
</evidence>
<comment type="cofactor">
    <cofactor evidence="1 10">
        <name>Mg(2+)</name>
        <dbReference type="ChEBI" id="CHEBI:18420"/>
    </cofactor>
</comment>
<feature type="binding site" evidence="10">
    <location>
        <begin position="11"/>
        <end position="18"/>
    </location>
    <ligand>
        <name>ATP</name>
        <dbReference type="ChEBI" id="CHEBI:30616"/>
    </ligand>
</feature>
<comment type="function">
    <text evidence="2 10 12">Catalyzes the transfer of a dimethylallyl group onto the adenine at position 37 in tRNAs that read codons beginning with uridine, leading to the formation of N6-(dimethylallyl)adenosine (i(6)A).</text>
</comment>
<keyword evidence="7 10" id="KW-0067">ATP-binding</keyword>
<evidence type="ECO:0000256" key="13">
    <source>
        <dbReference type="RuleBase" id="RU003785"/>
    </source>
</evidence>
<name>A0ABX0X7C6_9BACT</name>
<evidence type="ECO:0000256" key="4">
    <source>
        <dbReference type="ARBA" id="ARBA00022679"/>
    </source>
</evidence>
<dbReference type="Pfam" id="PF01715">
    <property type="entry name" value="IPPT"/>
    <property type="match status" value="1"/>
</dbReference>
<dbReference type="EMBL" id="JAATJH010000001">
    <property type="protein sequence ID" value="NJC24950.1"/>
    <property type="molecule type" value="Genomic_DNA"/>
</dbReference>
<evidence type="ECO:0000256" key="3">
    <source>
        <dbReference type="ARBA" id="ARBA00005842"/>
    </source>
</evidence>
<dbReference type="RefSeq" id="WP_168035738.1">
    <property type="nucleotide sequence ID" value="NZ_JAATJH010000001.1"/>
</dbReference>
<comment type="similarity">
    <text evidence="3 10 13">Belongs to the IPP transferase family.</text>
</comment>
<feature type="binding site" evidence="10">
    <location>
        <begin position="13"/>
        <end position="18"/>
    </location>
    <ligand>
        <name>substrate</name>
    </ligand>
</feature>
<evidence type="ECO:0000256" key="9">
    <source>
        <dbReference type="ARBA" id="ARBA00049563"/>
    </source>
</evidence>
<evidence type="ECO:0000256" key="11">
    <source>
        <dbReference type="RuleBase" id="RU003783"/>
    </source>
</evidence>
<sequence length="285" mass="32202">MPRTKLTVVGGPTASGKTTLAIKLAKQYGTEIISADSRQFYTEMKIGNARPTEEELAAVPHHFVADRSILDPLTAGSFAREALQLYHDRFTGAEHLIVVGGSGLYLRALCEGLDEFPDVTDAARSRVQCLWEEKGIAGWQQLLAELDPTTYATVDRANPRRLQRMLEVSLSEGQPYSSYLGKRPARPFDVAYLTTDLPRELLYDRINRRVAQMVAAGLEAEAQSLTVHQDLPALQTVGYREWWPYFRGEYNRARVIELIKQHSRRYAKRQGTWFRGANYMPVVTP</sequence>
<keyword evidence="6 10" id="KW-0547">Nucleotide-binding</keyword>
<gene>
    <name evidence="10" type="primary">miaA</name>
    <name evidence="14" type="ORF">GGR27_000431</name>
</gene>
<feature type="site" description="Interaction with substrate tRNA" evidence="10">
    <location>
        <position position="102"/>
    </location>
</feature>
<accession>A0ABX0X7C6</accession>
<dbReference type="InterPro" id="IPR027417">
    <property type="entry name" value="P-loop_NTPase"/>
</dbReference>
<dbReference type="PANTHER" id="PTHR11088:SF60">
    <property type="entry name" value="TRNA DIMETHYLALLYLTRANSFERASE"/>
    <property type="match status" value="1"/>
</dbReference>
<dbReference type="Proteomes" id="UP000770785">
    <property type="component" value="Unassembled WGS sequence"/>
</dbReference>
<evidence type="ECO:0000256" key="6">
    <source>
        <dbReference type="ARBA" id="ARBA00022741"/>
    </source>
</evidence>
<comment type="catalytic activity">
    <reaction evidence="9 10 11">
        <text>adenosine(37) in tRNA + dimethylallyl diphosphate = N(6)-dimethylallyladenosine(37) in tRNA + diphosphate</text>
        <dbReference type="Rhea" id="RHEA:26482"/>
        <dbReference type="Rhea" id="RHEA-COMP:10162"/>
        <dbReference type="Rhea" id="RHEA-COMP:10375"/>
        <dbReference type="ChEBI" id="CHEBI:33019"/>
        <dbReference type="ChEBI" id="CHEBI:57623"/>
        <dbReference type="ChEBI" id="CHEBI:74411"/>
        <dbReference type="ChEBI" id="CHEBI:74415"/>
        <dbReference type="EC" id="2.5.1.75"/>
    </reaction>
</comment>
<comment type="subunit">
    <text evidence="10">Monomer.</text>
</comment>
<feature type="site" description="Interaction with substrate tRNA" evidence="10">
    <location>
        <position position="124"/>
    </location>
</feature>
<evidence type="ECO:0000256" key="8">
    <source>
        <dbReference type="ARBA" id="ARBA00022842"/>
    </source>
</evidence>
<dbReference type="Gene3D" id="3.40.50.300">
    <property type="entry name" value="P-loop containing nucleotide triphosphate hydrolases"/>
    <property type="match status" value="1"/>
</dbReference>
<keyword evidence="15" id="KW-1185">Reference proteome</keyword>
<reference evidence="14 15" key="1">
    <citation type="submission" date="2020-03" db="EMBL/GenBank/DDBJ databases">
        <title>Genomic Encyclopedia of Type Strains, Phase IV (KMG-IV): sequencing the most valuable type-strain genomes for metagenomic binning, comparative biology and taxonomic classification.</title>
        <authorList>
            <person name="Goeker M."/>
        </authorList>
    </citation>
    <scope>NUCLEOTIDE SEQUENCE [LARGE SCALE GENOMIC DNA]</scope>
    <source>
        <strain evidence="14 15">DSM 105096</strain>
    </source>
</reference>
<dbReference type="SUPFAM" id="SSF52540">
    <property type="entry name" value="P-loop containing nucleoside triphosphate hydrolases"/>
    <property type="match status" value="2"/>
</dbReference>
<evidence type="ECO:0000256" key="1">
    <source>
        <dbReference type="ARBA" id="ARBA00001946"/>
    </source>
</evidence>
<keyword evidence="5 10" id="KW-0819">tRNA processing</keyword>
<dbReference type="GO" id="GO:0052381">
    <property type="term" value="F:tRNA dimethylallyltransferase activity"/>
    <property type="evidence" value="ECO:0007669"/>
    <property type="project" value="UniProtKB-EC"/>
</dbReference>
<dbReference type="InterPro" id="IPR039657">
    <property type="entry name" value="Dimethylallyltransferase"/>
</dbReference>
<organism evidence="14 15">
    <name type="scientific">Neolewinella antarctica</name>
    <dbReference type="NCBI Taxonomy" id="442734"/>
    <lineage>
        <taxon>Bacteria</taxon>
        <taxon>Pseudomonadati</taxon>
        <taxon>Bacteroidota</taxon>
        <taxon>Saprospiria</taxon>
        <taxon>Saprospirales</taxon>
        <taxon>Lewinellaceae</taxon>
        <taxon>Neolewinella</taxon>
    </lineage>
</organism>
<proteinExistence type="inferred from homology"/>
<dbReference type="PANTHER" id="PTHR11088">
    <property type="entry name" value="TRNA DIMETHYLALLYLTRANSFERASE"/>
    <property type="match status" value="1"/>
</dbReference>
<comment type="caution">
    <text evidence="14">The sequence shown here is derived from an EMBL/GenBank/DDBJ whole genome shotgun (WGS) entry which is preliminary data.</text>
</comment>
<evidence type="ECO:0000256" key="10">
    <source>
        <dbReference type="HAMAP-Rule" id="MF_00185"/>
    </source>
</evidence>
<dbReference type="NCBIfam" id="TIGR00174">
    <property type="entry name" value="miaA"/>
    <property type="match status" value="1"/>
</dbReference>
<evidence type="ECO:0000256" key="12">
    <source>
        <dbReference type="RuleBase" id="RU003784"/>
    </source>
</evidence>
<comment type="caution">
    <text evidence="10">Lacks conserved residue(s) required for the propagation of feature annotation.</text>
</comment>
<feature type="region of interest" description="Interaction with substrate tRNA" evidence="10">
    <location>
        <begin position="36"/>
        <end position="39"/>
    </location>
</feature>